<dbReference type="EMBL" id="MG755796">
    <property type="protein sequence ID" value="AWT38839.1"/>
    <property type="molecule type" value="Genomic_DNA"/>
</dbReference>
<evidence type="ECO:0000256" key="1">
    <source>
        <dbReference type="ARBA" id="ARBA00023125"/>
    </source>
</evidence>
<organism evidence="3">
    <name type="scientific">Guinardia striata</name>
    <dbReference type="NCBI Taxonomy" id="1514137"/>
    <lineage>
        <taxon>Eukaryota</taxon>
        <taxon>Sar</taxon>
        <taxon>Stramenopiles</taxon>
        <taxon>Ochrophyta</taxon>
        <taxon>Bacillariophyta</taxon>
        <taxon>Coscinodiscophyceae</taxon>
        <taxon>Rhizosoleniophycidae</taxon>
        <taxon>Rhizosoleniales</taxon>
        <taxon>Rhizosoleniaceae</taxon>
        <taxon>Guinardia</taxon>
    </lineage>
</organism>
<reference evidence="3" key="1">
    <citation type="journal article" date="2018" name="Adv. Bot. Res.">
        <title>Evolution of the Plastid Genomes in Diatoms.</title>
        <authorList>
            <person name="Yu M."/>
            <person name="Ashworth M.P."/>
            <person name="Hajrah N.H."/>
            <person name="Khiyami M.A."/>
            <person name="Sabir M.J."/>
            <person name="Alhebshi A.M."/>
            <person name="Al-Malki A.L."/>
            <person name="Sabir J.S.M."/>
            <person name="Theriot E.C."/>
            <person name="Jansen R.K."/>
        </authorList>
    </citation>
    <scope>NUCLEOTIDE SEQUENCE</scope>
</reference>
<proteinExistence type="predicted"/>
<evidence type="ECO:0008006" key="4">
    <source>
        <dbReference type="Google" id="ProtNLM"/>
    </source>
</evidence>
<dbReference type="AlphaFoldDB" id="A0A2U9NNZ6"/>
<dbReference type="Gene3D" id="2.40.50.140">
    <property type="entry name" value="Nucleic acid-binding proteins"/>
    <property type="match status" value="1"/>
</dbReference>
<dbReference type="GeneID" id="36958567"/>
<gene>
    <name evidence="3" type="primary">ycf41</name>
</gene>
<sequence>MFMNYSTFIVKIIKKPVQSFFKNNIALTELVVQFPQVRNKNCVDTCKLTVWGNLSYDVMKYYKINDSIVIEGYISVRNNGTTKNKQIEISVFKIYPFLLNDLQIETGLK</sequence>
<keyword evidence="3" id="KW-0150">Chloroplast</keyword>
<dbReference type="InterPro" id="IPR012340">
    <property type="entry name" value="NA-bd_OB-fold"/>
</dbReference>
<dbReference type="GO" id="GO:0003697">
    <property type="term" value="F:single-stranded DNA binding"/>
    <property type="evidence" value="ECO:0007669"/>
    <property type="project" value="InterPro"/>
</dbReference>
<dbReference type="RefSeq" id="YP_009496267.1">
    <property type="nucleotide sequence ID" value="NC_037998.1"/>
</dbReference>
<keyword evidence="3" id="KW-0934">Plastid</keyword>
<keyword evidence="1 2" id="KW-0238">DNA-binding</keyword>
<dbReference type="InterPro" id="IPR000424">
    <property type="entry name" value="Primosome_PriB/ssb"/>
</dbReference>
<protein>
    <recommendedName>
        <fullName evidence="4">Single-stranded DNA binding protein</fullName>
    </recommendedName>
</protein>
<name>A0A2U9NNZ6_9STRA</name>
<geneLocation type="chloroplast" evidence="3"/>
<accession>A0A2U9NNZ6</accession>
<dbReference type="SUPFAM" id="SSF50249">
    <property type="entry name" value="Nucleic acid-binding proteins"/>
    <property type="match status" value="1"/>
</dbReference>
<dbReference type="PROSITE" id="PS50935">
    <property type="entry name" value="SSB"/>
    <property type="match status" value="1"/>
</dbReference>
<evidence type="ECO:0000313" key="3">
    <source>
        <dbReference type="EMBL" id="AWT38839.1"/>
    </source>
</evidence>
<evidence type="ECO:0000256" key="2">
    <source>
        <dbReference type="PROSITE-ProRule" id="PRU00252"/>
    </source>
</evidence>